<evidence type="ECO:0000313" key="2">
    <source>
        <dbReference type="Proteomes" id="UP001221686"/>
    </source>
</evidence>
<gene>
    <name evidence="1" type="ORF">POL25_02045</name>
</gene>
<sequence length="57" mass="6534">MPSLFEALDVLPPTVSLVCGAAVEHAHKPMPEKAKRSRIRMRRAWQKARRPARTRVE</sequence>
<dbReference type="Proteomes" id="UP001221686">
    <property type="component" value="Unassembled WGS sequence"/>
</dbReference>
<accession>A0ABT5DSE6</accession>
<protein>
    <submittedName>
        <fullName evidence="1">Uncharacterized protein</fullName>
    </submittedName>
</protein>
<name>A0ABT5DSE6_9BACT</name>
<evidence type="ECO:0000313" key="1">
    <source>
        <dbReference type="EMBL" id="MDC0715653.1"/>
    </source>
</evidence>
<keyword evidence="2" id="KW-1185">Reference proteome</keyword>
<dbReference type="RefSeq" id="WP_272084078.1">
    <property type="nucleotide sequence ID" value="NZ_JAQNDL010000001.1"/>
</dbReference>
<reference evidence="1 2" key="1">
    <citation type="submission" date="2022-11" db="EMBL/GenBank/DDBJ databases">
        <title>Minimal conservation of predation-associated metabolite biosynthetic gene clusters underscores biosynthetic potential of Myxococcota including descriptions for ten novel species: Archangium lansinium sp. nov., Myxococcus landrumus sp. nov., Nannocystis bai.</title>
        <authorList>
            <person name="Ahearne A."/>
            <person name="Stevens C."/>
            <person name="Dowd S."/>
        </authorList>
    </citation>
    <scope>NUCLEOTIDE SEQUENCE [LARGE SCALE GENOMIC DNA]</scope>
    <source>
        <strain evidence="1 2">BB15-2</strain>
    </source>
</reference>
<comment type="caution">
    <text evidence="1">The sequence shown here is derived from an EMBL/GenBank/DDBJ whole genome shotgun (WGS) entry which is preliminary data.</text>
</comment>
<organism evidence="1 2">
    <name type="scientific">Nannocystis bainbridge</name>
    <dbReference type="NCBI Taxonomy" id="2995303"/>
    <lineage>
        <taxon>Bacteria</taxon>
        <taxon>Pseudomonadati</taxon>
        <taxon>Myxococcota</taxon>
        <taxon>Polyangia</taxon>
        <taxon>Nannocystales</taxon>
        <taxon>Nannocystaceae</taxon>
        <taxon>Nannocystis</taxon>
    </lineage>
</organism>
<dbReference type="EMBL" id="JAQNDL010000001">
    <property type="protein sequence ID" value="MDC0715653.1"/>
    <property type="molecule type" value="Genomic_DNA"/>
</dbReference>
<proteinExistence type="predicted"/>